<protein>
    <submittedName>
        <fullName evidence="6">LLM class F420-dependent oxidoreductase</fullName>
    </submittedName>
</protein>
<dbReference type="Gene3D" id="3.20.20.30">
    <property type="entry name" value="Luciferase-like domain"/>
    <property type="match status" value="1"/>
</dbReference>
<accession>A0ABS7QN95</accession>
<evidence type="ECO:0000256" key="2">
    <source>
        <dbReference type="ARBA" id="ARBA00022643"/>
    </source>
</evidence>
<keyword evidence="2" id="KW-0288">FMN</keyword>
<evidence type="ECO:0000256" key="1">
    <source>
        <dbReference type="ARBA" id="ARBA00022630"/>
    </source>
</evidence>
<keyword evidence="7" id="KW-1185">Reference proteome</keyword>
<proteinExistence type="predicted"/>
<keyword evidence="4" id="KW-0503">Monooxygenase</keyword>
<dbReference type="EMBL" id="JAINVZ010000001">
    <property type="protein sequence ID" value="MBY8883259.1"/>
    <property type="molecule type" value="Genomic_DNA"/>
</dbReference>
<keyword evidence="3" id="KW-0560">Oxidoreductase</keyword>
<dbReference type="InterPro" id="IPR019923">
    <property type="entry name" value="Lucif-like_OxRdtase_MSMEG_2516"/>
</dbReference>
<dbReference type="InterPro" id="IPR036661">
    <property type="entry name" value="Luciferase-like_sf"/>
</dbReference>
<dbReference type="Proteomes" id="UP001198565">
    <property type="component" value="Unassembled WGS sequence"/>
</dbReference>
<keyword evidence="1" id="KW-0285">Flavoprotein</keyword>
<sequence>MARRFRFGVNFLEAASGQEWAAKCQYAESLGYDVLLVPDHLGWPAPFPSLVAAAQATTHPRVGTFVLNVGFWNPALLAREVATTDRLTAGRLELGLGTGYVRSEFDDAGLPFGTRGSRVDHLERTVTEVRRLLGDPAHTPRPEQNPHPPLLLGGNGDRVLRMAARHADIAAFAGAEHVEGAPDGGLRMLDADRLDERVAACLDFAGDRAPQPELNVLVQRVVVTDDRAEAIEGLRPYAPHLTEDQLLRVPMLLHGSVGAIADQLRSHRERFGFSYYTVLEPSMEAMAPVIARLREEEG</sequence>
<evidence type="ECO:0000313" key="7">
    <source>
        <dbReference type="Proteomes" id="UP001198565"/>
    </source>
</evidence>
<reference evidence="6 7" key="1">
    <citation type="submission" date="2021-08" db="EMBL/GenBank/DDBJ databases">
        <title>Streptomyces sp. PTM05 isolated from lichen.</title>
        <authorList>
            <person name="Somphong A."/>
            <person name="Phongsopitanun W."/>
            <person name="Tanasupawat S."/>
        </authorList>
    </citation>
    <scope>NUCLEOTIDE SEQUENCE [LARGE SCALE GENOMIC DNA]</scope>
    <source>
        <strain evidence="6 7">Ptm05</strain>
    </source>
</reference>
<dbReference type="NCBIfam" id="TIGR03621">
    <property type="entry name" value="F420_MSMEG_2516"/>
    <property type="match status" value="1"/>
</dbReference>
<name>A0ABS7QN95_9ACTN</name>
<dbReference type="InterPro" id="IPR011251">
    <property type="entry name" value="Luciferase-like_dom"/>
</dbReference>
<comment type="caution">
    <text evidence="6">The sequence shown here is derived from an EMBL/GenBank/DDBJ whole genome shotgun (WGS) entry which is preliminary data.</text>
</comment>
<organism evidence="6 7">
    <name type="scientific">Streptantibioticus parmotrematis</name>
    <dbReference type="NCBI Taxonomy" id="2873249"/>
    <lineage>
        <taxon>Bacteria</taxon>
        <taxon>Bacillati</taxon>
        <taxon>Actinomycetota</taxon>
        <taxon>Actinomycetes</taxon>
        <taxon>Kitasatosporales</taxon>
        <taxon>Streptomycetaceae</taxon>
        <taxon>Streptantibioticus</taxon>
    </lineage>
</organism>
<dbReference type="PANTHER" id="PTHR42847">
    <property type="entry name" value="ALKANESULFONATE MONOOXYGENASE"/>
    <property type="match status" value="1"/>
</dbReference>
<dbReference type="InterPro" id="IPR050172">
    <property type="entry name" value="SsuD_RutA_monooxygenase"/>
</dbReference>
<dbReference type="SUPFAM" id="SSF51679">
    <property type="entry name" value="Bacterial luciferase-like"/>
    <property type="match status" value="1"/>
</dbReference>
<feature type="domain" description="Luciferase-like" evidence="5">
    <location>
        <begin position="24"/>
        <end position="238"/>
    </location>
</feature>
<dbReference type="PANTHER" id="PTHR42847:SF4">
    <property type="entry name" value="ALKANESULFONATE MONOOXYGENASE-RELATED"/>
    <property type="match status" value="1"/>
</dbReference>
<dbReference type="RefSeq" id="WP_222972778.1">
    <property type="nucleotide sequence ID" value="NZ_JAINVZ010000001.1"/>
</dbReference>
<evidence type="ECO:0000313" key="6">
    <source>
        <dbReference type="EMBL" id="MBY8883259.1"/>
    </source>
</evidence>
<dbReference type="Pfam" id="PF00296">
    <property type="entry name" value="Bac_luciferase"/>
    <property type="match status" value="1"/>
</dbReference>
<evidence type="ECO:0000256" key="3">
    <source>
        <dbReference type="ARBA" id="ARBA00023002"/>
    </source>
</evidence>
<evidence type="ECO:0000259" key="5">
    <source>
        <dbReference type="Pfam" id="PF00296"/>
    </source>
</evidence>
<gene>
    <name evidence="6" type="ORF">K7472_00165</name>
</gene>
<evidence type="ECO:0000256" key="4">
    <source>
        <dbReference type="ARBA" id="ARBA00023033"/>
    </source>
</evidence>